<feature type="region of interest" description="Disordered" evidence="8">
    <location>
        <begin position="290"/>
        <end position="367"/>
    </location>
</feature>
<sequence length="448" mass="50807">MDIITDFWGLYVNYCFKKYLGSGVSAVVTQCIKQETGETVAIKIAHRSYNPYLNIEKTNLITLKELGSDNQSIIKFYEDFYFRGHRCLVFEMLELTLDDFLEKVVGGGLHLNDIRVITQQLLVALDFLHGVGMAHRDIKPDNIMLVDRYSLKVKFIDMGFAEKKEYLRTTHCSPLSFRPLEEFLLGPLDVSVDVWSLACTLAFLYLGDTLFPGENENDTLSAIFKIVGCPDSLDELLEIRKLLKQMLNPTPSRRITAADALKHSFITMEHLSDYDSNNPYVCDANEKMRTYGSKTPIDPSRKTTVKEDTLDVSSPKQSPSSGSYHGVGERSQNTAHFSGQQEKIPTRTKVQDEEIQTALPQKNDKSQESYMLLADSRREQRHGSRTIPTEETVEQQASTKLMVTKELKIRVVIVEIRRMHQETAAPQKESSVKCVTNGITLPKYAAQN</sequence>
<reference evidence="10" key="1">
    <citation type="submission" date="2025-08" db="UniProtKB">
        <authorList>
            <consortium name="Ensembl"/>
        </authorList>
    </citation>
    <scope>IDENTIFICATION</scope>
</reference>
<keyword evidence="2" id="KW-0808">Transferase</keyword>
<dbReference type="GO" id="GO:0016605">
    <property type="term" value="C:PML body"/>
    <property type="evidence" value="ECO:0007669"/>
    <property type="project" value="TreeGrafter"/>
</dbReference>
<evidence type="ECO:0000256" key="2">
    <source>
        <dbReference type="ARBA" id="ARBA00022679"/>
    </source>
</evidence>
<dbReference type="GO" id="GO:0004713">
    <property type="term" value="F:protein tyrosine kinase activity"/>
    <property type="evidence" value="ECO:0007669"/>
    <property type="project" value="TreeGrafter"/>
</dbReference>
<evidence type="ECO:0000313" key="10">
    <source>
        <dbReference type="Ensembl" id="ENSCVAP00000005770.1"/>
    </source>
</evidence>
<dbReference type="PROSITE" id="PS00107">
    <property type="entry name" value="PROTEIN_KINASE_ATP"/>
    <property type="match status" value="1"/>
</dbReference>
<dbReference type="InterPro" id="IPR000719">
    <property type="entry name" value="Prot_kinase_dom"/>
</dbReference>
<dbReference type="GO" id="GO:0007224">
    <property type="term" value="P:smoothened signaling pathway"/>
    <property type="evidence" value="ECO:0007669"/>
    <property type="project" value="TreeGrafter"/>
</dbReference>
<feature type="compositionally biased region" description="Low complexity" evidence="8">
    <location>
        <begin position="313"/>
        <end position="323"/>
    </location>
</feature>
<evidence type="ECO:0000256" key="7">
    <source>
        <dbReference type="RuleBase" id="RU000304"/>
    </source>
</evidence>
<evidence type="ECO:0000256" key="8">
    <source>
        <dbReference type="SAM" id="MobiDB-lite"/>
    </source>
</evidence>
<feature type="domain" description="Protein kinase" evidence="9">
    <location>
        <begin position="14"/>
        <end position="266"/>
    </location>
</feature>
<keyword evidence="4" id="KW-0418">Kinase</keyword>
<dbReference type="PROSITE" id="PS00108">
    <property type="entry name" value="PROTEIN_KINASE_ST"/>
    <property type="match status" value="1"/>
</dbReference>
<dbReference type="InterPro" id="IPR017441">
    <property type="entry name" value="Protein_kinase_ATP_BS"/>
</dbReference>
<evidence type="ECO:0000256" key="5">
    <source>
        <dbReference type="ARBA" id="ARBA00022840"/>
    </source>
</evidence>
<proteinExistence type="inferred from homology"/>
<keyword evidence="5 6" id="KW-0067">ATP-binding</keyword>
<evidence type="ECO:0000256" key="6">
    <source>
        <dbReference type="PROSITE-ProRule" id="PRU10141"/>
    </source>
</evidence>
<dbReference type="Ensembl" id="ENSCVAT00000006122.1">
    <property type="protein sequence ID" value="ENSCVAP00000005770.1"/>
    <property type="gene ID" value="ENSCVAG00000007224.1"/>
</dbReference>
<dbReference type="AlphaFoldDB" id="A0A3Q2FLL3"/>
<organism evidence="10 11">
    <name type="scientific">Cyprinodon variegatus</name>
    <name type="common">Sheepshead minnow</name>
    <dbReference type="NCBI Taxonomy" id="28743"/>
    <lineage>
        <taxon>Eukaryota</taxon>
        <taxon>Metazoa</taxon>
        <taxon>Chordata</taxon>
        <taxon>Craniata</taxon>
        <taxon>Vertebrata</taxon>
        <taxon>Euteleostomi</taxon>
        <taxon>Actinopterygii</taxon>
        <taxon>Neopterygii</taxon>
        <taxon>Teleostei</taxon>
        <taxon>Neoteleostei</taxon>
        <taxon>Acanthomorphata</taxon>
        <taxon>Ovalentaria</taxon>
        <taxon>Atherinomorphae</taxon>
        <taxon>Cyprinodontiformes</taxon>
        <taxon>Cyprinodontidae</taxon>
        <taxon>Cyprinodon</taxon>
    </lineage>
</organism>
<accession>A0A3Q2FLL3</accession>
<dbReference type="SMART" id="SM00220">
    <property type="entry name" value="S_TKc"/>
    <property type="match status" value="1"/>
</dbReference>
<dbReference type="STRING" id="28743.ENSCVAP00000005770"/>
<feature type="binding site" evidence="6">
    <location>
        <position position="43"/>
    </location>
    <ligand>
        <name>ATP</name>
        <dbReference type="ChEBI" id="CHEBI:30616"/>
    </ligand>
</feature>
<comment type="similarity">
    <text evidence="7">Belongs to the protein kinase superfamily.</text>
</comment>
<evidence type="ECO:0000313" key="11">
    <source>
        <dbReference type="Proteomes" id="UP000265020"/>
    </source>
</evidence>
<dbReference type="GeneTree" id="ENSGT00940000159401"/>
<dbReference type="GO" id="GO:0046332">
    <property type="term" value="F:SMAD binding"/>
    <property type="evidence" value="ECO:0007669"/>
    <property type="project" value="TreeGrafter"/>
</dbReference>
<dbReference type="GO" id="GO:0003713">
    <property type="term" value="F:transcription coactivator activity"/>
    <property type="evidence" value="ECO:0007669"/>
    <property type="project" value="TreeGrafter"/>
</dbReference>
<dbReference type="Gene3D" id="1.10.510.10">
    <property type="entry name" value="Transferase(Phosphotransferase) domain 1"/>
    <property type="match status" value="1"/>
</dbReference>
<name>A0A3Q2FLL3_CYPVA</name>
<dbReference type="SUPFAM" id="SSF56112">
    <property type="entry name" value="Protein kinase-like (PK-like)"/>
    <property type="match status" value="1"/>
</dbReference>
<dbReference type="GO" id="GO:0045944">
    <property type="term" value="P:positive regulation of transcription by RNA polymerase II"/>
    <property type="evidence" value="ECO:0007669"/>
    <property type="project" value="TreeGrafter"/>
</dbReference>
<keyword evidence="11" id="KW-1185">Reference proteome</keyword>
<dbReference type="GO" id="GO:0005524">
    <property type="term" value="F:ATP binding"/>
    <property type="evidence" value="ECO:0007669"/>
    <property type="project" value="UniProtKB-UniRule"/>
</dbReference>
<dbReference type="InterPro" id="IPR008271">
    <property type="entry name" value="Ser/Thr_kinase_AS"/>
</dbReference>
<evidence type="ECO:0000259" key="9">
    <source>
        <dbReference type="PROSITE" id="PS50011"/>
    </source>
</evidence>
<dbReference type="PROSITE" id="PS50011">
    <property type="entry name" value="PROTEIN_KINASE_DOM"/>
    <property type="match status" value="1"/>
</dbReference>
<dbReference type="GO" id="GO:0042771">
    <property type="term" value="P:intrinsic apoptotic signaling pathway in response to DNA damage by p53 class mediator"/>
    <property type="evidence" value="ECO:0007669"/>
    <property type="project" value="TreeGrafter"/>
</dbReference>
<dbReference type="InterPro" id="IPR050494">
    <property type="entry name" value="Ser_Thr_dual-spec_kinase"/>
</dbReference>
<dbReference type="Proteomes" id="UP000265020">
    <property type="component" value="Unassembled WGS sequence"/>
</dbReference>
<dbReference type="InterPro" id="IPR011009">
    <property type="entry name" value="Kinase-like_dom_sf"/>
</dbReference>
<dbReference type="GO" id="GO:0004674">
    <property type="term" value="F:protein serine/threonine kinase activity"/>
    <property type="evidence" value="ECO:0007669"/>
    <property type="project" value="UniProtKB-KW"/>
</dbReference>
<evidence type="ECO:0000256" key="3">
    <source>
        <dbReference type="ARBA" id="ARBA00022741"/>
    </source>
</evidence>
<feature type="compositionally biased region" description="Polar residues" evidence="8">
    <location>
        <begin position="330"/>
        <end position="343"/>
    </location>
</feature>
<dbReference type="OMA" id="VEIRRMH"/>
<dbReference type="PANTHER" id="PTHR24058:SF53">
    <property type="entry name" value="HOMEODOMAIN-INTERACTING PROTEIN KINASE 2"/>
    <property type="match status" value="1"/>
</dbReference>
<keyword evidence="3 6" id="KW-0547">Nucleotide-binding</keyword>
<keyword evidence="1 7" id="KW-0723">Serine/threonine-protein kinase</keyword>
<evidence type="ECO:0000256" key="4">
    <source>
        <dbReference type="ARBA" id="ARBA00022777"/>
    </source>
</evidence>
<dbReference type="PANTHER" id="PTHR24058">
    <property type="entry name" value="DUAL SPECIFICITY PROTEIN KINASE"/>
    <property type="match status" value="1"/>
</dbReference>
<evidence type="ECO:0000256" key="1">
    <source>
        <dbReference type="ARBA" id="ARBA00022527"/>
    </source>
</evidence>
<dbReference type="Gene3D" id="3.30.200.20">
    <property type="entry name" value="Phosphorylase Kinase, domain 1"/>
    <property type="match status" value="1"/>
</dbReference>
<protein>
    <recommendedName>
        <fullName evidence="9">Protein kinase domain-containing protein</fullName>
    </recommendedName>
</protein>
<dbReference type="Pfam" id="PF00069">
    <property type="entry name" value="Pkinase"/>
    <property type="match status" value="1"/>
</dbReference>
<feature type="compositionally biased region" description="Basic and acidic residues" evidence="8">
    <location>
        <begin position="299"/>
        <end position="309"/>
    </location>
</feature>
<dbReference type="GO" id="GO:0005737">
    <property type="term" value="C:cytoplasm"/>
    <property type="evidence" value="ECO:0007669"/>
    <property type="project" value="TreeGrafter"/>
</dbReference>
<reference evidence="10" key="2">
    <citation type="submission" date="2025-09" db="UniProtKB">
        <authorList>
            <consortium name="Ensembl"/>
        </authorList>
    </citation>
    <scope>IDENTIFICATION</scope>
</reference>
<dbReference type="GO" id="GO:0003714">
    <property type="term" value="F:transcription corepressor activity"/>
    <property type="evidence" value="ECO:0007669"/>
    <property type="project" value="TreeGrafter"/>
</dbReference>